<comment type="subcellular location">
    <subcellularLocation>
        <location evidence="1">Membrane</location>
        <topology evidence="1">Single-pass membrane protein</topology>
    </subcellularLocation>
</comment>
<dbReference type="Pfam" id="PF00047">
    <property type="entry name" value="ig"/>
    <property type="match status" value="1"/>
</dbReference>
<evidence type="ECO:0000256" key="3">
    <source>
        <dbReference type="ARBA" id="ARBA00023157"/>
    </source>
</evidence>
<dbReference type="PANTHER" id="PTHR23278">
    <property type="entry name" value="SIDESTEP PROTEIN"/>
    <property type="match status" value="1"/>
</dbReference>
<dbReference type="InterPro" id="IPR036179">
    <property type="entry name" value="Ig-like_dom_sf"/>
</dbReference>
<dbReference type="Proteomes" id="UP000440578">
    <property type="component" value="Unassembled WGS sequence"/>
</dbReference>
<dbReference type="PANTHER" id="PTHR23278:SF19">
    <property type="entry name" value="OBSCURIN"/>
    <property type="match status" value="1"/>
</dbReference>
<feature type="domain" description="Ig-like" evidence="4">
    <location>
        <begin position="1"/>
        <end position="91"/>
    </location>
</feature>
<name>A0A6A4WAW1_AMPAM</name>
<sequence length="316" mass="34818">MLLTQEYAVAGQSAELPCDVTPPSRSDRLRLVLWYHGTGGTPIYTTRVTFRLGSKGAALVISQVKASDQQLYRCRVDFLQSPTRNSRVNLTVIVPPETPTIYEGQGRMPGEGIIGPYKEGDTTRLLCVASTGRPHPNVTWWRDNALVDATWATTEEGATENQLTLGPLRRADLGAVLTCWSANHPLATPRSATVTVTMILKPLTVSFLGANLPLSAGRRHQLTCETVGSRPAAIITWWMADSKLTEVTQRVTDDGNRTVSTVTLTPQVGHSGQSVKCRAVNTDLMAEVIEQSWRLTIYCEYRIYENGSHHLLEVQM</sequence>
<protein>
    <submittedName>
        <fullName evidence="5">Nephrin</fullName>
    </submittedName>
</protein>
<proteinExistence type="predicted"/>
<keyword evidence="3" id="KW-1015">Disulfide bond</keyword>
<gene>
    <name evidence="5" type="primary">Nphs1_16</name>
    <name evidence="5" type="ORF">FJT64_026674</name>
</gene>
<evidence type="ECO:0000259" key="4">
    <source>
        <dbReference type="PROSITE" id="PS50835"/>
    </source>
</evidence>
<dbReference type="InterPro" id="IPR013151">
    <property type="entry name" value="Immunoglobulin_dom"/>
</dbReference>
<dbReference type="Pfam" id="PF08205">
    <property type="entry name" value="C2-set_2"/>
    <property type="match status" value="1"/>
</dbReference>
<dbReference type="InterPro" id="IPR013162">
    <property type="entry name" value="CD80_C2-set"/>
</dbReference>
<dbReference type="InterPro" id="IPR007110">
    <property type="entry name" value="Ig-like_dom"/>
</dbReference>
<keyword evidence="2" id="KW-0472">Membrane</keyword>
<dbReference type="OrthoDB" id="8825892at2759"/>
<reference evidence="5 6" key="1">
    <citation type="submission" date="2019-07" db="EMBL/GenBank/DDBJ databases">
        <title>Draft genome assembly of a fouling barnacle, Amphibalanus amphitrite (Darwin, 1854): The first reference genome for Thecostraca.</title>
        <authorList>
            <person name="Kim W."/>
        </authorList>
    </citation>
    <scope>NUCLEOTIDE SEQUENCE [LARGE SCALE GENOMIC DNA]</scope>
    <source>
        <strain evidence="5">SNU_AA5</strain>
        <tissue evidence="5">Soma without cirri and trophi</tissue>
    </source>
</reference>
<comment type="caution">
    <text evidence="5">The sequence shown here is derived from an EMBL/GenBank/DDBJ whole genome shotgun (WGS) entry which is preliminary data.</text>
</comment>
<dbReference type="EMBL" id="VIIS01001217">
    <property type="protein sequence ID" value="KAF0300934.1"/>
    <property type="molecule type" value="Genomic_DNA"/>
</dbReference>
<feature type="domain" description="Ig-like" evidence="4">
    <location>
        <begin position="99"/>
        <end position="195"/>
    </location>
</feature>
<keyword evidence="6" id="KW-1185">Reference proteome</keyword>
<dbReference type="SUPFAM" id="SSF48726">
    <property type="entry name" value="Immunoglobulin"/>
    <property type="match status" value="3"/>
</dbReference>
<evidence type="ECO:0000313" key="6">
    <source>
        <dbReference type="Proteomes" id="UP000440578"/>
    </source>
</evidence>
<dbReference type="GO" id="GO:0016020">
    <property type="term" value="C:membrane"/>
    <property type="evidence" value="ECO:0007669"/>
    <property type="project" value="UniProtKB-SubCell"/>
</dbReference>
<dbReference type="Gene3D" id="2.60.40.10">
    <property type="entry name" value="Immunoglobulins"/>
    <property type="match status" value="3"/>
</dbReference>
<evidence type="ECO:0000256" key="2">
    <source>
        <dbReference type="ARBA" id="ARBA00023136"/>
    </source>
</evidence>
<dbReference type="SMART" id="SM00409">
    <property type="entry name" value="IG"/>
    <property type="match status" value="2"/>
</dbReference>
<organism evidence="5 6">
    <name type="scientific">Amphibalanus amphitrite</name>
    <name type="common">Striped barnacle</name>
    <name type="synonym">Balanus amphitrite</name>
    <dbReference type="NCBI Taxonomy" id="1232801"/>
    <lineage>
        <taxon>Eukaryota</taxon>
        <taxon>Metazoa</taxon>
        <taxon>Ecdysozoa</taxon>
        <taxon>Arthropoda</taxon>
        <taxon>Crustacea</taxon>
        <taxon>Multicrustacea</taxon>
        <taxon>Cirripedia</taxon>
        <taxon>Thoracica</taxon>
        <taxon>Thoracicalcarea</taxon>
        <taxon>Balanomorpha</taxon>
        <taxon>Balanoidea</taxon>
        <taxon>Balanidae</taxon>
        <taxon>Amphibalaninae</taxon>
        <taxon>Amphibalanus</taxon>
    </lineage>
</organism>
<dbReference type="AlphaFoldDB" id="A0A6A4WAW1"/>
<evidence type="ECO:0000256" key="1">
    <source>
        <dbReference type="ARBA" id="ARBA00004167"/>
    </source>
</evidence>
<evidence type="ECO:0000313" key="5">
    <source>
        <dbReference type="EMBL" id="KAF0300934.1"/>
    </source>
</evidence>
<feature type="domain" description="Ig-like" evidence="4">
    <location>
        <begin position="202"/>
        <end position="296"/>
    </location>
</feature>
<accession>A0A6A4WAW1</accession>
<dbReference type="InterPro" id="IPR013783">
    <property type="entry name" value="Ig-like_fold"/>
</dbReference>
<dbReference type="InterPro" id="IPR003599">
    <property type="entry name" value="Ig_sub"/>
</dbReference>
<dbReference type="PROSITE" id="PS50835">
    <property type="entry name" value="IG_LIKE"/>
    <property type="match status" value="3"/>
</dbReference>